<dbReference type="AlphaFoldDB" id="A0A0F9E2H0"/>
<gene>
    <name evidence="1" type="ORF">LCGC14_2418580</name>
</gene>
<protein>
    <submittedName>
        <fullName evidence="1">Uncharacterized protein</fullName>
    </submittedName>
</protein>
<accession>A0A0F9E2H0</accession>
<dbReference type="EMBL" id="LAZR01036714">
    <property type="protein sequence ID" value="KKL24116.1"/>
    <property type="molecule type" value="Genomic_DNA"/>
</dbReference>
<name>A0A0F9E2H0_9ZZZZ</name>
<evidence type="ECO:0000313" key="1">
    <source>
        <dbReference type="EMBL" id="KKL24116.1"/>
    </source>
</evidence>
<organism evidence="1">
    <name type="scientific">marine sediment metagenome</name>
    <dbReference type="NCBI Taxonomy" id="412755"/>
    <lineage>
        <taxon>unclassified sequences</taxon>
        <taxon>metagenomes</taxon>
        <taxon>ecological metagenomes</taxon>
    </lineage>
</organism>
<comment type="caution">
    <text evidence="1">The sequence shown here is derived from an EMBL/GenBank/DDBJ whole genome shotgun (WGS) entry which is preliminary data.</text>
</comment>
<proteinExistence type="predicted"/>
<reference evidence="1" key="1">
    <citation type="journal article" date="2015" name="Nature">
        <title>Complex archaea that bridge the gap between prokaryotes and eukaryotes.</title>
        <authorList>
            <person name="Spang A."/>
            <person name="Saw J.H."/>
            <person name="Jorgensen S.L."/>
            <person name="Zaremba-Niedzwiedzka K."/>
            <person name="Martijn J."/>
            <person name="Lind A.E."/>
            <person name="van Eijk R."/>
            <person name="Schleper C."/>
            <person name="Guy L."/>
            <person name="Ettema T.J."/>
        </authorList>
    </citation>
    <scope>NUCLEOTIDE SEQUENCE</scope>
</reference>
<sequence>MSQNQDINAVFIQFLHENPEVKIVCFDYFDTLVKRTVMPEATKQIACDQLSLLMNRRFSGFKLYKWRSELEVQICTENASNGGDNEFNLIDFASQFKKLLQKQLTNERFYFSTKDFVEKIINIEIAVEKAVQRPC</sequence>
<feature type="non-terminal residue" evidence="1">
    <location>
        <position position="135"/>
    </location>
</feature>